<dbReference type="AlphaFoldDB" id="E8R8Q7"/>
<dbReference type="GO" id="GO:0002937">
    <property type="term" value="P:tRNA 4-thiouridine biosynthesis"/>
    <property type="evidence" value="ECO:0007669"/>
    <property type="project" value="TreeGrafter"/>
</dbReference>
<feature type="binding site" evidence="10">
    <location>
        <begin position="178"/>
        <end position="179"/>
    </location>
    <ligand>
        <name>ATP</name>
        <dbReference type="ChEBI" id="CHEBI:30616"/>
    </ligand>
</feature>
<dbReference type="Gene3D" id="3.40.250.10">
    <property type="entry name" value="Rhodanese-like domain"/>
    <property type="match status" value="1"/>
</dbReference>
<evidence type="ECO:0000256" key="8">
    <source>
        <dbReference type="ARBA" id="ARBA00023157"/>
    </source>
</evidence>
<dbReference type="SMART" id="SM00450">
    <property type="entry name" value="RHOD"/>
    <property type="match status" value="1"/>
</dbReference>
<evidence type="ECO:0000256" key="10">
    <source>
        <dbReference type="HAMAP-Rule" id="MF_00021"/>
    </source>
</evidence>
<comment type="catalytic activity">
    <reaction evidence="10">
        <text>[ThiI sulfur-carrier protein]-S-sulfanyl-L-cysteine + a uridine in tRNA + 2 reduced [2Fe-2S]-[ferredoxin] + ATP + H(+) = [ThiI sulfur-carrier protein]-L-cysteine + a 4-thiouridine in tRNA + 2 oxidized [2Fe-2S]-[ferredoxin] + AMP + diphosphate</text>
        <dbReference type="Rhea" id="RHEA:24176"/>
        <dbReference type="Rhea" id="RHEA-COMP:10000"/>
        <dbReference type="Rhea" id="RHEA-COMP:10001"/>
        <dbReference type="Rhea" id="RHEA-COMP:13337"/>
        <dbReference type="Rhea" id="RHEA-COMP:13338"/>
        <dbReference type="Rhea" id="RHEA-COMP:13339"/>
        <dbReference type="Rhea" id="RHEA-COMP:13340"/>
        <dbReference type="ChEBI" id="CHEBI:15378"/>
        <dbReference type="ChEBI" id="CHEBI:29950"/>
        <dbReference type="ChEBI" id="CHEBI:30616"/>
        <dbReference type="ChEBI" id="CHEBI:33019"/>
        <dbReference type="ChEBI" id="CHEBI:33737"/>
        <dbReference type="ChEBI" id="CHEBI:33738"/>
        <dbReference type="ChEBI" id="CHEBI:61963"/>
        <dbReference type="ChEBI" id="CHEBI:65315"/>
        <dbReference type="ChEBI" id="CHEBI:136798"/>
        <dbReference type="ChEBI" id="CHEBI:456215"/>
        <dbReference type="EC" id="2.8.1.4"/>
    </reaction>
</comment>
<sequence length="484" mass="52906">MPLYLVTVAGEIPLKSPRTRPRLYAMLAENIKRTLARKGITVSAVRFTDAKILVEAGGDALQALSRVFGVHRVSEVQAIEFTSLEELVREVASRSIEHVKGKRFAVRVKRSGRHGFTSLDVAREIGAALKPFSAGVDLENPEVEVVVEVRGSTAYLHGRIIEGPGGLPTGSGGRALVLFSGGFDSPVAAWLMAKRGLEVDFLHYMMGSSEVSRQAFAVAKKLADEWLSSYDPRFITIDFTPLIAEIEGKIEWSYRQVVLRALMYMVAGRVAERLGYDALVTGEALGQASSQTLANLRAAEYAASPGCIVLRPLIGFDKEEIVGYSRRIGLYEYSSRVAEACAIAPTHVATRVSPEKLRELLGRLDAGLVDKVVEELRIVDLHTGRPEDAVPGYREEVDSIPPDSIVIDARSYEEYRRDALPGALHLSMVDFERLPRDKPVVLYCSTGGISLLLARELRGKGFKAYSLKGGIAAYRARSRGGSST</sequence>
<dbReference type="InterPro" id="IPR003720">
    <property type="entry name" value="tRNA_STrfase"/>
</dbReference>
<keyword evidence="5 10" id="KW-0067">ATP-binding</keyword>
<evidence type="ECO:0000313" key="14">
    <source>
        <dbReference type="Proteomes" id="UP000001068"/>
    </source>
</evidence>
<evidence type="ECO:0000256" key="9">
    <source>
        <dbReference type="ARBA" id="ARBA00023284"/>
    </source>
</evidence>
<dbReference type="RefSeq" id="WP_013562105.1">
    <property type="nucleotide sequence ID" value="NC_014961.1"/>
</dbReference>
<dbReference type="InterPro" id="IPR050102">
    <property type="entry name" value="tRNA_sulfurtransferase_ThiI"/>
</dbReference>
<dbReference type="eggNOG" id="arCOG00038">
    <property type="taxonomic scope" value="Archaea"/>
</dbReference>
<keyword evidence="7 10" id="KW-0784">Thiamine biosynthesis</keyword>
<dbReference type="KEGG" id="dmu:Desmu_0574"/>
<evidence type="ECO:0000313" key="13">
    <source>
        <dbReference type="EMBL" id="ADV64883.1"/>
    </source>
</evidence>
<dbReference type="InterPro" id="IPR004114">
    <property type="entry name" value="THUMP_dom"/>
</dbReference>
<evidence type="ECO:0000256" key="1">
    <source>
        <dbReference type="ARBA" id="ARBA00022490"/>
    </source>
</evidence>
<dbReference type="GO" id="GO:0009229">
    <property type="term" value="P:thiamine diphosphate biosynthetic process"/>
    <property type="evidence" value="ECO:0007669"/>
    <property type="project" value="UniProtKB-UniRule"/>
</dbReference>
<dbReference type="GO" id="GO:0000049">
    <property type="term" value="F:tRNA binding"/>
    <property type="evidence" value="ECO:0007669"/>
    <property type="project" value="UniProtKB-UniRule"/>
</dbReference>
<dbReference type="HOGENOM" id="CLU_037952_4_1_2"/>
<dbReference type="SUPFAM" id="SSF52821">
    <property type="entry name" value="Rhodanese/Cell cycle control phosphatase"/>
    <property type="match status" value="1"/>
</dbReference>
<keyword evidence="8" id="KW-1015">Disulfide bond</keyword>
<evidence type="ECO:0000256" key="2">
    <source>
        <dbReference type="ARBA" id="ARBA00022555"/>
    </source>
</evidence>
<comment type="subcellular location">
    <subcellularLocation>
        <location evidence="10">Cytoplasm</location>
    </subcellularLocation>
</comment>
<keyword evidence="4 10" id="KW-0547">Nucleotide-binding</keyword>
<dbReference type="PROSITE" id="PS51165">
    <property type="entry name" value="THUMP"/>
    <property type="match status" value="1"/>
</dbReference>
<dbReference type="InterPro" id="IPR020536">
    <property type="entry name" value="ThiI_AANH"/>
</dbReference>
<dbReference type="GO" id="GO:0052837">
    <property type="term" value="P:thiazole biosynthetic process"/>
    <property type="evidence" value="ECO:0007669"/>
    <property type="project" value="TreeGrafter"/>
</dbReference>
<keyword evidence="9" id="KW-0676">Redox-active center</keyword>
<keyword evidence="1 10" id="KW-0963">Cytoplasm</keyword>
<reference evidence="14" key="1">
    <citation type="submission" date="2010-11" db="EMBL/GenBank/DDBJ databases">
        <title>The complete genome of Desulfurococcus mucosus DSM 2162.</title>
        <authorList>
            <consortium name="US DOE Joint Genome Institute (JGI-PGF)"/>
            <person name="Lucas S."/>
            <person name="Copeland A."/>
            <person name="Lapidus A."/>
            <person name="Bruce D."/>
            <person name="Goodwin L."/>
            <person name="Pitluck S."/>
            <person name="Kyrpides N."/>
            <person name="Mavromatis K."/>
            <person name="Pagani I."/>
            <person name="Ivanova N."/>
            <person name="Ovchinnikova G."/>
            <person name="Chertkov O."/>
            <person name="Held B."/>
            <person name="Brettin T."/>
            <person name="Detter J.C."/>
            <person name="Tapia R."/>
            <person name="Han C."/>
            <person name="Land M."/>
            <person name="Hauser L."/>
            <person name="Markowitz V."/>
            <person name="Cheng J.-F."/>
            <person name="Hugenholtz P."/>
            <person name="Woyke T."/>
            <person name="Wu D."/>
            <person name="Wirth R."/>
            <person name="Bilek Y."/>
            <person name="Hader T."/>
            <person name="Klenk H.-P."/>
            <person name="Eisen J.A."/>
        </authorList>
    </citation>
    <scope>NUCLEOTIDE SEQUENCE [LARGE SCALE GENOMIC DNA]</scope>
    <source>
        <strain evidence="14">ATCC 35584 / DSM 2162 / JCM 9187 / O7/1</strain>
    </source>
</reference>
<dbReference type="EC" id="2.8.1.4" evidence="10"/>
<dbReference type="STRING" id="765177.Desmu_0574"/>
<name>E8R8Q7_DESM0</name>
<dbReference type="Proteomes" id="UP000001068">
    <property type="component" value="Chromosome"/>
</dbReference>
<dbReference type="InterPro" id="IPR036873">
    <property type="entry name" value="Rhodanese-like_dom_sf"/>
</dbReference>
<dbReference type="PANTHER" id="PTHR43209:SF1">
    <property type="entry name" value="TRNA SULFURTRANSFERASE"/>
    <property type="match status" value="1"/>
</dbReference>
<keyword evidence="3 10" id="KW-0808">Transferase</keyword>
<organism evidence="13 14">
    <name type="scientific">Desulfurococcus mucosus (strain ATCC 35584 / DSM 2162 / JCM 9187 / O7/1)</name>
    <dbReference type="NCBI Taxonomy" id="765177"/>
    <lineage>
        <taxon>Archaea</taxon>
        <taxon>Thermoproteota</taxon>
        <taxon>Thermoprotei</taxon>
        <taxon>Desulfurococcales</taxon>
        <taxon>Desulfurococcaceae</taxon>
        <taxon>Desulfurococcus</taxon>
    </lineage>
</organism>
<evidence type="ECO:0000259" key="12">
    <source>
        <dbReference type="PROSITE" id="PS51165"/>
    </source>
</evidence>
<dbReference type="GO" id="GO:0009228">
    <property type="term" value="P:thiamine biosynthetic process"/>
    <property type="evidence" value="ECO:0007669"/>
    <property type="project" value="UniProtKB-KW"/>
</dbReference>
<dbReference type="GeneID" id="10153267"/>
<evidence type="ECO:0000259" key="11">
    <source>
        <dbReference type="PROSITE" id="PS50206"/>
    </source>
</evidence>
<dbReference type="PROSITE" id="PS50206">
    <property type="entry name" value="RHODANESE_3"/>
    <property type="match status" value="1"/>
</dbReference>
<dbReference type="InterPro" id="IPR014729">
    <property type="entry name" value="Rossmann-like_a/b/a_fold"/>
</dbReference>
<evidence type="ECO:0000256" key="6">
    <source>
        <dbReference type="ARBA" id="ARBA00022884"/>
    </source>
</evidence>
<dbReference type="CDD" id="cd00158">
    <property type="entry name" value="RHOD"/>
    <property type="match status" value="1"/>
</dbReference>
<dbReference type="InterPro" id="IPR001763">
    <property type="entry name" value="Rhodanese-like_dom"/>
</dbReference>
<dbReference type="HAMAP" id="MF_00021">
    <property type="entry name" value="ThiI"/>
    <property type="match status" value="1"/>
</dbReference>
<proteinExistence type="inferred from homology"/>
<accession>E8R8Q7</accession>
<protein>
    <recommendedName>
        <fullName evidence="10">tRNA sulfurtransferase</fullName>
        <ecNumber evidence="10">2.8.1.4</ecNumber>
    </recommendedName>
    <alternativeName>
        <fullName evidence="10">Sulfur carrier protein ThiS sulfurtransferase</fullName>
    </alternativeName>
    <alternativeName>
        <fullName evidence="10">Thiamine biosynthesis protein ThiI</fullName>
    </alternativeName>
    <alternativeName>
        <fullName evidence="10">tRNA 4-thiouridine synthase</fullName>
    </alternativeName>
</protein>
<dbReference type="CDD" id="cd11716">
    <property type="entry name" value="THUMP_ThiI"/>
    <property type="match status" value="1"/>
</dbReference>
<dbReference type="eggNOG" id="arCOG02021">
    <property type="taxonomic scope" value="Archaea"/>
</dbReference>
<evidence type="ECO:0000256" key="5">
    <source>
        <dbReference type="ARBA" id="ARBA00022840"/>
    </source>
</evidence>
<feature type="domain" description="THUMP" evidence="12">
    <location>
        <begin position="58"/>
        <end position="160"/>
    </location>
</feature>
<dbReference type="SUPFAM" id="SSF52402">
    <property type="entry name" value="Adenine nucleotide alpha hydrolases-like"/>
    <property type="match status" value="1"/>
</dbReference>
<dbReference type="CDD" id="cd01712">
    <property type="entry name" value="PPase_ThiI"/>
    <property type="match status" value="1"/>
</dbReference>
<dbReference type="Pfam" id="PF22025">
    <property type="entry name" value="ThiI_fer"/>
    <property type="match status" value="1"/>
</dbReference>
<keyword evidence="2 10" id="KW-0820">tRNA-binding</keyword>
<feature type="domain" description="Rhodanese" evidence="11">
    <location>
        <begin position="400"/>
        <end position="483"/>
    </location>
</feature>
<feature type="binding site" evidence="10">
    <location>
        <position position="291"/>
    </location>
    <ligand>
        <name>ATP</name>
        <dbReference type="ChEBI" id="CHEBI:30616"/>
    </ligand>
</feature>
<feature type="binding site" evidence="10">
    <location>
        <position position="260"/>
    </location>
    <ligand>
        <name>ATP</name>
        <dbReference type="ChEBI" id="CHEBI:30616"/>
    </ligand>
</feature>
<reference evidence="13 14" key="2">
    <citation type="journal article" date="2011" name="Stand. Genomic Sci.">
        <title>Complete genome sequence of Desulfurococcus mucosus type strain (O7/1).</title>
        <authorList>
            <person name="Wirth R."/>
            <person name="Chertkov O."/>
            <person name="Held B."/>
            <person name="Lapidus A."/>
            <person name="Nolan M."/>
            <person name="Lucas S."/>
            <person name="Hammon N."/>
            <person name="Deshpande S."/>
            <person name="Cheng J.F."/>
            <person name="Tapia R."/>
            <person name="Han C."/>
            <person name="Goodwin L."/>
            <person name="Pitluck S."/>
            <person name="Liolios K."/>
            <person name="Ioanna P."/>
            <person name="Ivanova N."/>
            <person name="Mavromatis K."/>
            <person name="Mikhailova N."/>
            <person name="Pati A."/>
            <person name="Chen A."/>
            <person name="Palaniappan K."/>
            <person name="Land M."/>
            <person name="Hauser L."/>
            <person name="Chang Y.J."/>
            <person name="Jeffries C.D."/>
            <person name="Bilek Y."/>
            <person name="Hader T."/>
            <person name="Rohde M."/>
            <person name="Spring S."/>
            <person name="Sikorski J."/>
            <person name="Goker M."/>
            <person name="Woyke T."/>
            <person name="Bristow J."/>
            <person name="Eisen J.A."/>
            <person name="Markowitz V."/>
            <person name="Hugenholtz P."/>
            <person name="Kyrpides N.C."/>
            <person name="Klenk H.P."/>
        </authorList>
    </citation>
    <scope>NUCLEOTIDE SEQUENCE [LARGE SCALE GENOMIC DNA]</scope>
    <source>
        <strain evidence="14">ATCC 35584 / DSM 2162 / JCM 9187 / O7/1</strain>
    </source>
</reference>
<evidence type="ECO:0000256" key="7">
    <source>
        <dbReference type="ARBA" id="ARBA00022977"/>
    </source>
</evidence>
<dbReference type="GO" id="GO:0005524">
    <property type="term" value="F:ATP binding"/>
    <property type="evidence" value="ECO:0007669"/>
    <property type="project" value="UniProtKB-UniRule"/>
</dbReference>
<comment type="pathway">
    <text evidence="10">Cofactor biosynthesis; thiamine diphosphate biosynthesis.</text>
</comment>
<dbReference type="GO" id="GO:0005829">
    <property type="term" value="C:cytosol"/>
    <property type="evidence" value="ECO:0007669"/>
    <property type="project" value="TreeGrafter"/>
</dbReference>
<comment type="caution">
    <text evidence="10">Lacks conserved residue(s) required for the propagation of feature annotation.</text>
</comment>
<dbReference type="Pfam" id="PF00581">
    <property type="entry name" value="Rhodanese"/>
    <property type="match status" value="1"/>
</dbReference>
<dbReference type="Pfam" id="PF02568">
    <property type="entry name" value="ThiI"/>
    <property type="match status" value="1"/>
</dbReference>
<feature type="binding site" evidence="10">
    <location>
        <begin position="203"/>
        <end position="204"/>
    </location>
    <ligand>
        <name>ATP</name>
        <dbReference type="ChEBI" id="CHEBI:30616"/>
    </ligand>
</feature>
<dbReference type="EMBL" id="CP002363">
    <property type="protein sequence ID" value="ADV64883.1"/>
    <property type="molecule type" value="Genomic_DNA"/>
</dbReference>
<gene>
    <name evidence="10" type="primary">thiI</name>
    <name evidence="13" type="ordered locus">Desmu_0574</name>
</gene>
<evidence type="ECO:0000256" key="3">
    <source>
        <dbReference type="ARBA" id="ARBA00022679"/>
    </source>
</evidence>
<dbReference type="OrthoDB" id="372227at2157"/>
<dbReference type="GO" id="GO:0004810">
    <property type="term" value="F:CCA tRNA nucleotidyltransferase activity"/>
    <property type="evidence" value="ECO:0007669"/>
    <property type="project" value="InterPro"/>
</dbReference>
<comment type="similarity">
    <text evidence="10">Belongs to the ThiI family.</text>
</comment>
<feature type="active site" description="Cysteine persulfide intermediate" evidence="10">
    <location>
        <position position="444"/>
    </location>
</feature>
<comment type="function">
    <text evidence="10">Catalyzes the ATP-dependent transfer of a sulfur to tRNA to produce 4-thiouridine in position 8 of tRNAs, which functions as a near-UV photosensor. Also catalyzes the transfer of sulfur to the sulfur carrier protein ThiS, forming ThiS-thiocarboxylate. This is a step in the synthesis of thiazole, in the thiamine biosynthesis pathway. The sulfur is donated as persulfide by IscS.</text>
</comment>
<keyword evidence="6 10" id="KW-0694">RNA-binding</keyword>
<dbReference type="SMART" id="SM00981">
    <property type="entry name" value="THUMP"/>
    <property type="match status" value="1"/>
</dbReference>
<dbReference type="Gene3D" id="3.30.2130.30">
    <property type="match status" value="1"/>
</dbReference>
<dbReference type="GO" id="GO:0140741">
    <property type="term" value="F:tRNA-uracil-4 sulfurtransferase activity"/>
    <property type="evidence" value="ECO:0007669"/>
    <property type="project" value="UniProtKB-EC"/>
</dbReference>
<dbReference type="Gene3D" id="3.40.50.620">
    <property type="entry name" value="HUPs"/>
    <property type="match status" value="1"/>
</dbReference>
<dbReference type="SUPFAM" id="SSF143437">
    <property type="entry name" value="THUMP domain-like"/>
    <property type="match status" value="1"/>
</dbReference>
<evidence type="ECO:0000256" key="4">
    <source>
        <dbReference type="ARBA" id="ARBA00022741"/>
    </source>
</evidence>
<keyword evidence="14" id="KW-1185">Reference proteome</keyword>
<comment type="catalytic activity">
    <reaction evidence="10">
        <text>[ThiS sulfur-carrier protein]-C-terminal Gly-Gly-AMP + S-sulfanyl-L-cysteinyl-[cysteine desulfurase] + AH2 = [ThiS sulfur-carrier protein]-C-terminal-Gly-aminoethanethioate + L-cysteinyl-[cysteine desulfurase] + A + AMP + 2 H(+)</text>
        <dbReference type="Rhea" id="RHEA:43340"/>
        <dbReference type="Rhea" id="RHEA-COMP:12157"/>
        <dbReference type="Rhea" id="RHEA-COMP:12158"/>
        <dbReference type="Rhea" id="RHEA-COMP:12910"/>
        <dbReference type="Rhea" id="RHEA-COMP:19908"/>
        <dbReference type="ChEBI" id="CHEBI:13193"/>
        <dbReference type="ChEBI" id="CHEBI:15378"/>
        <dbReference type="ChEBI" id="CHEBI:17499"/>
        <dbReference type="ChEBI" id="CHEBI:29950"/>
        <dbReference type="ChEBI" id="CHEBI:61963"/>
        <dbReference type="ChEBI" id="CHEBI:90618"/>
        <dbReference type="ChEBI" id="CHEBI:232372"/>
        <dbReference type="ChEBI" id="CHEBI:456215"/>
    </reaction>
</comment>
<dbReference type="PANTHER" id="PTHR43209">
    <property type="entry name" value="TRNA SULFURTRANSFERASE"/>
    <property type="match status" value="1"/>
</dbReference>
<dbReference type="UniPathway" id="UPA00060"/>
<feature type="binding site" evidence="10">
    <location>
        <position position="282"/>
    </location>
    <ligand>
        <name>ATP</name>
        <dbReference type="ChEBI" id="CHEBI:30616"/>
    </ligand>
</feature>
<dbReference type="InterPro" id="IPR054173">
    <property type="entry name" value="ThiI_fer"/>
</dbReference>
<dbReference type="Pfam" id="PF02926">
    <property type="entry name" value="THUMP"/>
    <property type="match status" value="1"/>
</dbReference>
<dbReference type="InterPro" id="IPR049962">
    <property type="entry name" value="THUMP_ThiI"/>
</dbReference>